<dbReference type="InterPro" id="IPR006139">
    <property type="entry name" value="D-isomer_2_OHA_DH_cat_dom"/>
</dbReference>
<evidence type="ECO:0000313" key="6">
    <source>
        <dbReference type="EMBL" id="KZO90857.1"/>
    </source>
</evidence>
<dbReference type="SUPFAM" id="SSF51735">
    <property type="entry name" value="NAD(P)-binding Rossmann-fold domains"/>
    <property type="match status" value="1"/>
</dbReference>
<comment type="similarity">
    <text evidence="1 3">Belongs to the D-isomer specific 2-hydroxyacid dehydrogenase family.</text>
</comment>
<dbReference type="OrthoDB" id="298012at2759"/>
<protein>
    <submittedName>
        <fullName evidence="6">Uncharacterized protein</fullName>
    </submittedName>
</protein>
<dbReference type="InterPro" id="IPR050223">
    <property type="entry name" value="D-isomer_2-hydroxyacid_DH"/>
</dbReference>
<dbReference type="PANTHER" id="PTHR10996">
    <property type="entry name" value="2-HYDROXYACID DEHYDROGENASE-RELATED"/>
    <property type="match status" value="1"/>
</dbReference>
<dbReference type="PROSITE" id="PS00065">
    <property type="entry name" value="D_2_HYDROXYACID_DH_1"/>
    <property type="match status" value="1"/>
</dbReference>
<evidence type="ECO:0000256" key="1">
    <source>
        <dbReference type="ARBA" id="ARBA00005854"/>
    </source>
</evidence>
<dbReference type="GO" id="GO:0030267">
    <property type="term" value="F:glyoxylate reductase (NADPH) activity"/>
    <property type="evidence" value="ECO:0007669"/>
    <property type="project" value="TreeGrafter"/>
</dbReference>
<dbReference type="Pfam" id="PF00389">
    <property type="entry name" value="2-Hacid_dh"/>
    <property type="match status" value="1"/>
</dbReference>
<feature type="domain" description="D-isomer specific 2-hydroxyacid dehydrogenase catalytic" evidence="4">
    <location>
        <begin position="11"/>
        <end position="283"/>
    </location>
</feature>
<dbReference type="InterPro" id="IPR036291">
    <property type="entry name" value="NAD(P)-bd_dom_sf"/>
</dbReference>
<evidence type="ECO:0000259" key="4">
    <source>
        <dbReference type="Pfam" id="PF00389"/>
    </source>
</evidence>
<evidence type="ECO:0000256" key="2">
    <source>
        <dbReference type="ARBA" id="ARBA00023002"/>
    </source>
</evidence>
<evidence type="ECO:0000256" key="3">
    <source>
        <dbReference type="RuleBase" id="RU003719"/>
    </source>
</evidence>
<dbReference type="GO" id="GO:0051287">
    <property type="term" value="F:NAD binding"/>
    <property type="evidence" value="ECO:0007669"/>
    <property type="project" value="InterPro"/>
</dbReference>
<feature type="domain" description="D-isomer specific 2-hydroxyacid dehydrogenase NAD-binding" evidence="5">
    <location>
        <begin position="80"/>
        <end position="252"/>
    </location>
</feature>
<evidence type="ECO:0000313" key="7">
    <source>
        <dbReference type="Proteomes" id="UP000076738"/>
    </source>
</evidence>
<dbReference type="GO" id="GO:0005829">
    <property type="term" value="C:cytosol"/>
    <property type="evidence" value="ECO:0007669"/>
    <property type="project" value="TreeGrafter"/>
</dbReference>
<organism evidence="6 7">
    <name type="scientific">Calocera viscosa (strain TUFC12733)</name>
    <dbReference type="NCBI Taxonomy" id="1330018"/>
    <lineage>
        <taxon>Eukaryota</taxon>
        <taxon>Fungi</taxon>
        <taxon>Dikarya</taxon>
        <taxon>Basidiomycota</taxon>
        <taxon>Agaricomycotina</taxon>
        <taxon>Dacrymycetes</taxon>
        <taxon>Dacrymycetales</taxon>
        <taxon>Dacrymycetaceae</taxon>
        <taxon>Calocera</taxon>
    </lineage>
</organism>
<evidence type="ECO:0000259" key="5">
    <source>
        <dbReference type="Pfam" id="PF02826"/>
    </source>
</evidence>
<dbReference type="Proteomes" id="UP000076738">
    <property type="component" value="Unassembled WGS sequence"/>
</dbReference>
<gene>
    <name evidence="6" type="ORF">CALVIDRAFT_489854</name>
</gene>
<dbReference type="InterPro" id="IPR006140">
    <property type="entry name" value="D-isomer_DH_NAD-bd"/>
</dbReference>
<dbReference type="InterPro" id="IPR029752">
    <property type="entry name" value="D-isomer_DH_CS1"/>
</dbReference>
<name>A0A167GSC2_CALVF</name>
<keyword evidence="2 3" id="KW-0560">Oxidoreductase</keyword>
<dbReference type="Pfam" id="PF02826">
    <property type="entry name" value="2-Hacid_dh_C"/>
    <property type="match status" value="1"/>
</dbReference>
<dbReference type="SUPFAM" id="SSF52283">
    <property type="entry name" value="Formate/glycerate dehydrogenase catalytic domain-like"/>
    <property type="match status" value="1"/>
</dbReference>
<dbReference type="EMBL" id="KV417333">
    <property type="protein sequence ID" value="KZO90857.1"/>
    <property type="molecule type" value="Genomic_DNA"/>
</dbReference>
<sequence>MKKLVSESDRKFDALVTLTGVPYGKRDQEFLSILGPSLKFFTAMGAGYDSVDLGYLNSIGAWYCNTPTAPSDGTSTSAVTLILASIHDLTHLDNNVRAGLWTKGLKPSPVLAGFTLGILGMGRIGKLTRDKLSGFQFNIIYHNRTRLLPEEEKGAKYVSFEDLLAKSQLICVHASLSTDTHHLLGKKEFEKMTPGVKIVNVSRGPIVDEEALVDAMEADIVSYAGLDVFEHEPKVHPYLLKSKKTTLTPHWGWTVGLEGELEREALYNLRDWIQTGKPSNGVNTPKA</sequence>
<reference evidence="6 7" key="1">
    <citation type="journal article" date="2016" name="Mol. Biol. Evol.">
        <title>Comparative Genomics of Early-Diverging Mushroom-Forming Fungi Provides Insights into the Origins of Lignocellulose Decay Capabilities.</title>
        <authorList>
            <person name="Nagy L.G."/>
            <person name="Riley R."/>
            <person name="Tritt A."/>
            <person name="Adam C."/>
            <person name="Daum C."/>
            <person name="Floudas D."/>
            <person name="Sun H."/>
            <person name="Yadav J.S."/>
            <person name="Pangilinan J."/>
            <person name="Larsson K.H."/>
            <person name="Matsuura K."/>
            <person name="Barry K."/>
            <person name="Labutti K."/>
            <person name="Kuo R."/>
            <person name="Ohm R.A."/>
            <person name="Bhattacharya S.S."/>
            <person name="Shirouzu T."/>
            <person name="Yoshinaga Y."/>
            <person name="Martin F.M."/>
            <person name="Grigoriev I.V."/>
            <person name="Hibbett D.S."/>
        </authorList>
    </citation>
    <scope>NUCLEOTIDE SEQUENCE [LARGE SCALE GENOMIC DNA]</scope>
    <source>
        <strain evidence="6 7">TUFC12733</strain>
    </source>
</reference>
<dbReference type="STRING" id="1330018.A0A167GSC2"/>
<dbReference type="GO" id="GO:0016618">
    <property type="term" value="F:hydroxypyruvate reductase [NAD(P)H] activity"/>
    <property type="evidence" value="ECO:0007669"/>
    <property type="project" value="TreeGrafter"/>
</dbReference>
<accession>A0A167GSC2</accession>
<dbReference type="AlphaFoldDB" id="A0A167GSC2"/>
<dbReference type="PANTHER" id="PTHR10996:SF257">
    <property type="entry name" value="GLYOXYLATE REDUCTASE 1"/>
    <property type="match status" value="1"/>
</dbReference>
<dbReference type="Gene3D" id="3.40.50.720">
    <property type="entry name" value="NAD(P)-binding Rossmann-like Domain"/>
    <property type="match status" value="2"/>
</dbReference>
<proteinExistence type="inferred from homology"/>
<keyword evidence="7" id="KW-1185">Reference proteome</keyword>